<evidence type="ECO:0000256" key="2">
    <source>
        <dbReference type="SAM" id="Phobius"/>
    </source>
</evidence>
<keyword evidence="2" id="KW-0812">Transmembrane</keyword>
<feature type="transmembrane region" description="Helical" evidence="2">
    <location>
        <begin position="84"/>
        <end position="108"/>
    </location>
</feature>
<dbReference type="PANTHER" id="PTHR35335:SF1">
    <property type="entry name" value="UPF0716 PROTEIN FXSA"/>
    <property type="match status" value="1"/>
</dbReference>
<name>A0A921JQD3_9ACTN</name>
<sequence length="182" mass="19598">MNPKAGLWKLALTGVLIVLLVVAELAAIIWVAGELGWWTLAILISTTVLGVVLLQREWRKAWGALAETLKSGQLPGGRLADATLILLGGVLLVMPGLISDTIGLLLLLPFTRPFIRSAITWWASRKIGTTPPGAPGVVEGEVLPEEPHSDTLIPEIDPHTQTIRGEVLDEDPRSADRDRLGD</sequence>
<dbReference type="Proteomes" id="UP000712713">
    <property type="component" value="Unassembled WGS sequence"/>
</dbReference>
<evidence type="ECO:0000256" key="1">
    <source>
        <dbReference type="SAM" id="MobiDB-lite"/>
    </source>
</evidence>
<dbReference type="NCBIfam" id="NF008528">
    <property type="entry name" value="PRK11463.1-2"/>
    <property type="match status" value="1"/>
</dbReference>
<feature type="transmembrane region" description="Helical" evidence="2">
    <location>
        <begin position="35"/>
        <end position="54"/>
    </location>
</feature>
<reference evidence="3" key="1">
    <citation type="journal article" date="2021" name="PeerJ">
        <title>Extensive microbial diversity within the chicken gut microbiome revealed by metagenomics and culture.</title>
        <authorList>
            <person name="Gilroy R."/>
            <person name="Ravi A."/>
            <person name="Getino M."/>
            <person name="Pursley I."/>
            <person name="Horton D.L."/>
            <person name="Alikhan N.F."/>
            <person name="Baker D."/>
            <person name="Gharbi K."/>
            <person name="Hall N."/>
            <person name="Watson M."/>
            <person name="Adriaenssens E.M."/>
            <person name="Foster-Nyarko E."/>
            <person name="Jarju S."/>
            <person name="Secka A."/>
            <person name="Antonio M."/>
            <person name="Oren A."/>
            <person name="Chaudhuri R.R."/>
            <person name="La Ragione R."/>
            <person name="Hildebrand F."/>
            <person name="Pallen M.J."/>
        </authorList>
    </citation>
    <scope>NUCLEOTIDE SEQUENCE</scope>
    <source>
        <strain evidence="3">ChiGjej3B3-7470</strain>
    </source>
</reference>
<dbReference type="AlphaFoldDB" id="A0A921JQD3"/>
<gene>
    <name evidence="3" type="ORF">K8V15_04595</name>
</gene>
<keyword evidence="2" id="KW-1133">Transmembrane helix</keyword>
<dbReference type="Pfam" id="PF04186">
    <property type="entry name" value="FxsA"/>
    <property type="match status" value="1"/>
</dbReference>
<dbReference type="InterPro" id="IPR007313">
    <property type="entry name" value="FxsA"/>
</dbReference>
<proteinExistence type="predicted"/>
<feature type="compositionally biased region" description="Basic and acidic residues" evidence="1">
    <location>
        <begin position="166"/>
        <end position="182"/>
    </location>
</feature>
<protein>
    <submittedName>
        <fullName evidence="3">FxsA family protein</fullName>
    </submittedName>
</protein>
<reference evidence="3" key="2">
    <citation type="submission" date="2021-09" db="EMBL/GenBank/DDBJ databases">
        <authorList>
            <person name="Gilroy R."/>
        </authorList>
    </citation>
    <scope>NUCLEOTIDE SEQUENCE</scope>
    <source>
        <strain evidence="3">ChiGjej3B3-7470</strain>
    </source>
</reference>
<evidence type="ECO:0000313" key="3">
    <source>
        <dbReference type="EMBL" id="HJE51245.1"/>
    </source>
</evidence>
<dbReference type="GO" id="GO:0016020">
    <property type="term" value="C:membrane"/>
    <property type="evidence" value="ECO:0007669"/>
    <property type="project" value="InterPro"/>
</dbReference>
<organism evidence="3 4">
    <name type="scientific">Tessaracoccus flavescens</name>
    <dbReference type="NCBI Taxonomy" id="399497"/>
    <lineage>
        <taxon>Bacteria</taxon>
        <taxon>Bacillati</taxon>
        <taxon>Actinomycetota</taxon>
        <taxon>Actinomycetes</taxon>
        <taxon>Propionibacteriales</taxon>
        <taxon>Propionibacteriaceae</taxon>
        <taxon>Tessaracoccus</taxon>
    </lineage>
</organism>
<accession>A0A921JQD3</accession>
<feature type="region of interest" description="Disordered" evidence="1">
    <location>
        <begin position="147"/>
        <end position="182"/>
    </location>
</feature>
<keyword evidence="2" id="KW-0472">Membrane</keyword>
<dbReference type="EMBL" id="DYZF01000114">
    <property type="protein sequence ID" value="HJE51245.1"/>
    <property type="molecule type" value="Genomic_DNA"/>
</dbReference>
<comment type="caution">
    <text evidence="3">The sequence shown here is derived from an EMBL/GenBank/DDBJ whole genome shotgun (WGS) entry which is preliminary data.</text>
</comment>
<dbReference type="PANTHER" id="PTHR35335">
    <property type="entry name" value="UPF0716 PROTEIN FXSA"/>
    <property type="match status" value="1"/>
</dbReference>
<evidence type="ECO:0000313" key="4">
    <source>
        <dbReference type="Proteomes" id="UP000712713"/>
    </source>
</evidence>